<dbReference type="InterPro" id="IPR000719">
    <property type="entry name" value="Prot_kinase_dom"/>
</dbReference>
<evidence type="ECO:0000256" key="3">
    <source>
        <dbReference type="ARBA" id="ARBA00022741"/>
    </source>
</evidence>
<keyword evidence="3" id="KW-0547">Nucleotide-binding</keyword>
<dbReference type="GO" id="GO:0004674">
    <property type="term" value="F:protein serine/threonine kinase activity"/>
    <property type="evidence" value="ECO:0007669"/>
    <property type="project" value="UniProtKB-KW"/>
</dbReference>
<evidence type="ECO:0000256" key="1">
    <source>
        <dbReference type="ARBA" id="ARBA00022527"/>
    </source>
</evidence>
<keyword evidence="8" id="KW-1185">Reference proteome</keyword>
<evidence type="ECO:0000259" key="6">
    <source>
        <dbReference type="PROSITE" id="PS50011"/>
    </source>
</evidence>
<dbReference type="GO" id="GO:0005634">
    <property type="term" value="C:nucleus"/>
    <property type="evidence" value="ECO:0007669"/>
    <property type="project" value="TreeGrafter"/>
</dbReference>
<dbReference type="STRING" id="1093900.A0A507B7G5"/>
<dbReference type="GO" id="GO:0043484">
    <property type="term" value="P:regulation of RNA splicing"/>
    <property type="evidence" value="ECO:0007669"/>
    <property type="project" value="TreeGrafter"/>
</dbReference>
<keyword evidence="1" id="KW-0723">Serine/threonine-protein kinase</keyword>
<dbReference type="PROSITE" id="PS50011">
    <property type="entry name" value="PROTEIN_KINASE_DOM"/>
    <property type="match status" value="1"/>
</dbReference>
<dbReference type="SMART" id="SM00220">
    <property type="entry name" value="S_TKc"/>
    <property type="match status" value="1"/>
</dbReference>
<evidence type="ECO:0000256" key="4">
    <source>
        <dbReference type="ARBA" id="ARBA00022777"/>
    </source>
</evidence>
<name>A0A507B7G5_9PEZI</name>
<dbReference type="InParanoid" id="A0A507B7G5"/>
<dbReference type="AlphaFoldDB" id="A0A507B7G5"/>
<dbReference type="Proteomes" id="UP000319257">
    <property type="component" value="Unassembled WGS sequence"/>
</dbReference>
<dbReference type="OrthoDB" id="5979581at2759"/>
<dbReference type="PANTHER" id="PTHR45646">
    <property type="entry name" value="SERINE/THREONINE-PROTEIN KINASE DOA-RELATED"/>
    <property type="match status" value="1"/>
</dbReference>
<keyword evidence="2" id="KW-0808">Transferase</keyword>
<keyword evidence="4" id="KW-0418">Kinase</keyword>
<feature type="domain" description="Protein kinase" evidence="6">
    <location>
        <begin position="34"/>
        <end position="425"/>
    </location>
</feature>
<dbReference type="PANTHER" id="PTHR45646:SF11">
    <property type="entry name" value="SERINE_THREONINE-PROTEIN KINASE DOA"/>
    <property type="match status" value="1"/>
</dbReference>
<accession>A0A507B7G5</accession>
<dbReference type="GeneID" id="41974093"/>
<evidence type="ECO:0000313" key="8">
    <source>
        <dbReference type="Proteomes" id="UP000319257"/>
    </source>
</evidence>
<dbReference type="Gene3D" id="1.10.510.10">
    <property type="entry name" value="Transferase(Phosphotransferase) domain 1"/>
    <property type="match status" value="1"/>
</dbReference>
<proteinExistence type="predicted"/>
<dbReference type="Gene3D" id="3.30.200.20">
    <property type="entry name" value="Phosphorylase Kinase, domain 1"/>
    <property type="match status" value="1"/>
</dbReference>
<evidence type="ECO:0000256" key="5">
    <source>
        <dbReference type="ARBA" id="ARBA00022840"/>
    </source>
</evidence>
<gene>
    <name evidence="7" type="ORF">E0L32_006646</name>
</gene>
<evidence type="ECO:0000313" key="7">
    <source>
        <dbReference type="EMBL" id="TPX13001.1"/>
    </source>
</evidence>
<keyword evidence="5" id="KW-0067">ATP-binding</keyword>
<dbReference type="InterPro" id="IPR011009">
    <property type="entry name" value="Kinase-like_dom_sf"/>
</dbReference>
<comment type="caution">
    <text evidence="7">The sequence shown here is derived from an EMBL/GenBank/DDBJ whole genome shotgun (WGS) entry which is preliminary data.</text>
</comment>
<reference evidence="7 8" key="1">
    <citation type="submission" date="2019-06" db="EMBL/GenBank/DDBJ databases">
        <title>Draft genome sequence of the filamentous fungus Phialemoniopsis curvata isolated from diesel fuel.</title>
        <authorList>
            <person name="Varaljay V.A."/>
            <person name="Lyon W.J."/>
            <person name="Crouch A.L."/>
            <person name="Drake C.E."/>
            <person name="Hollomon J.M."/>
            <person name="Nadeau L.J."/>
            <person name="Nunn H.S."/>
            <person name="Stevenson B.S."/>
            <person name="Bojanowski C.L."/>
            <person name="Crookes-Goodson W.J."/>
        </authorList>
    </citation>
    <scope>NUCLEOTIDE SEQUENCE [LARGE SCALE GENOMIC DNA]</scope>
    <source>
        <strain evidence="7 8">D216</strain>
    </source>
</reference>
<evidence type="ECO:0000256" key="2">
    <source>
        <dbReference type="ARBA" id="ARBA00022679"/>
    </source>
</evidence>
<sequence length="434" mass="49075">MNSPPASPGDTIKSEPDYGDYIDDLDLNVAECEYRDLYTAPDGSYLPITIGELLNGRYLVEHKLSWSGRYTLWLARDLDNDRFVTLKVFVDGDHGQHELCIAGRIRKRCNKPASRAALALPCDRFIWSPSGVAGVDHAILVLPPMGPNLDDSLDTCLKKSLQQRMSAAKQLLVALKGLHEMRIVHGDLNPEAVTWNVSPILKTTRDQFYHLVGRPRKVYLEPSSNNHYKEGDLVEPIAFPPDIVEGTIRLGNFHSSIQAGEPVANTAEQEFQYCAPERMHNVQPSFASDMWSFTYLFAQLYADDGEPLFGGRGPGHIGSMICHLGQFPKEWRGQYVGACCDFDGFYGKHDGIGQAQDWWYKDDLDPYRLDFEPHLNTPLEDALERRKPDITWGEMQLMLSILRKGFHYDPKKRITAAHLLANPDFKTLMDMYGV</sequence>
<dbReference type="GO" id="GO:0005524">
    <property type="term" value="F:ATP binding"/>
    <property type="evidence" value="ECO:0007669"/>
    <property type="project" value="UniProtKB-KW"/>
</dbReference>
<dbReference type="InterPro" id="IPR051175">
    <property type="entry name" value="CLK_kinases"/>
</dbReference>
<protein>
    <recommendedName>
        <fullName evidence="6">Protein kinase domain-containing protein</fullName>
    </recommendedName>
</protein>
<organism evidence="7 8">
    <name type="scientific">Thyridium curvatum</name>
    <dbReference type="NCBI Taxonomy" id="1093900"/>
    <lineage>
        <taxon>Eukaryota</taxon>
        <taxon>Fungi</taxon>
        <taxon>Dikarya</taxon>
        <taxon>Ascomycota</taxon>
        <taxon>Pezizomycotina</taxon>
        <taxon>Sordariomycetes</taxon>
        <taxon>Sordariomycetidae</taxon>
        <taxon>Thyridiales</taxon>
        <taxon>Thyridiaceae</taxon>
        <taxon>Thyridium</taxon>
    </lineage>
</organism>
<dbReference type="EMBL" id="SKBQ01000038">
    <property type="protein sequence ID" value="TPX13001.1"/>
    <property type="molecule type" value="Genomic_DNA"/>
</dbReference>
<dbReference type="RefSeq" id="XP_030994712.1">
    <property type="nucleotide sequence ID" value="XM_031141302.1"/>
</dbReference>
<dbReference type="SUPFAM" id="SSF56112">
    <property type="entry name" value="Protein kinase-like (PK-like)"/>
    <property type="match status" value="1"/>
</dbReference>